<evidence type="ECO:0000313" key="3">
    <source>
        <dbReference type="Proteomes" id="UP000254866"/>
    </source>
</evidence>
<dbReference type="GO" id="GO:0004672">
    <property type="term" value="F:protein kinase activity"/>
    <property type="evidence" value="ECO:0007669"/>
    <property type="project" value="InterPro"/>
</dbReference>
<dbReference type="PROSITE" id="PS50011">
    <property type="entry name" value="PROTEIN_KINASE_DOM"/>
    <property type="match status" value="1"/>
</dbReference>
<gene>
    <name evidence="2" type="ORF">BP5553_04807</name>
</gene>
<organism evidence="2 3">
    <name type="scientific">Venustampulla echinocandica</name>
    <dbReference type="NCBI Taxonomy" id="2656787"/>
    <lineage>
        <taxon>Eukaryota</taxon>
        <taxon>Fungi</taxon>
        <taxon>Dikarya</taxon>
        <taxon>Ascomycota</taxon>
        <taxon>Pezizomycotina</taxon>
        <taxon>Leotiomycetes</taxon>
        <taxon>Helotiales</taxon>
        <taxon>Pleuroascaceae</taxon>
        <taxon>Venustampulla</taxon>
    </lineage>
</organism>
<feature type="domain" description="Protein kinase" evidence="1">
    <location>
        <begin position="207"/>
        <end position="477"/>
    </location>
</feature>
<dbReference type="RefSeq" id="XP_031870030.1">
    <property type="nucleotide sequence ID" value="XM_032013430.1"/>
</dbReference>
<proteinExistence type="predicted"/>
<dbReference type="Gene3D" id="1.10.510.10">
    <property type="entry name" value="Transferase(Phosphotransferase) domain 1"/>
    <property type="match status" value="1"/>
</dbReference>
<dbReference type="GeneID" id="43597656"/>
<dbReference type="InterPro" id="IPR000719">
    <property type="entry name" value="Prot_kinase_dom"/>
</dbReference>
<evidence type="ECO:0000259" key="1">
    <source>
        <dbReference type="PROSITE" id="PS50011"/>
    </source>
</evidence>
<comment type="caution">
    <text evidence="2">The sequence shown here is derived from an EMBL/GenBank/DDBJ whole genome shotgun (WGS) entry which is preliminary data.</text>
</comment>
<dbReference type="SUPFAM" id="SSF56112">
    <property type="entry name" value="Protein kinase-like (PK-like)"/>
    <property type="match status" value="1"/>
</dbReference>
<dbReference type="AlphaFoldDB" id="A0A370TPD0"/>
<dbReference type="OrthoDB" id="2326446at2759"/>
<dbReference type="Pfam" id="PF06293">
    <property type="entry name" value="Kdo"/>
    <property type="match status" value="1"/>
</dbReference>
<accession>A0A370TPD0</accession>
<evidence type="ECO:0000313" key="2">
    <source>
        <dbReference type="EMBL" id="RDL37374.1"/>
    </source>
</evidence>
<dbReference type="STRING" id="2656787.A0A370TPD0"/>
<reference evidence="2 3" key="1">
    <citation type="journal article" date="2018" name="IMA Fungus">
        <title>IMA Genome-F 9: Draft genome sequence of Annulohypoxylon stygium, Aspergillus mulundensis, Berkeleyomyces basicola (syn. Thielaviopsis basicola), Ceratocystis smalleyi, two Cercospora beticola strains, Coleophoma cylindrospora, Fusarium fracticaudum, Phialophora cf. hyalina, and Morchella septimelata.</title>
        <authorList>
            <person name="Wingfield B.D."/>
            <person name="Bills G.F."/>
            <person name="Dong Y."/>
            <person name="Huang W."/>
            <person name="Nel W.J."/>
            <person name="Swalarsk-Parry B.S."/>
            <person name="Vaghefi N."/>
            <person name="Wilken P.M."/>
            <person name="An Z."/>
            <person name="de Beer Z.W."/>
            <person name="De Vos L."/>
            <person name="Chen L."/>
            <person name="Duong T.A."/>
            <person name="Gao Y."/>
            <person name="Hammerbacher A."/>
            <person name="Kikkert J.R."/>
            <person name="Li Y."/>
            <person name="Li H."/>
            <person name="Li K."/>
            <person name="Li Q."/>
            <person name="Liu X."/>
            <person name="Ma X."/>
            <person name="Naidoo K."/>
            <person name="Pethybridge S.J."/>
            <person name="Sun J."/>
            <person name="Steenkamp E.T."/>
            <person name="van der Nest M.A."/>
            <person name="van Wyk S."/>
            <person name="Wingfield M.J."/>
            <person name="Xiong C."/>
            <person name="Yue Q."/>
            <person name="Zhang X."/>
        </authorList>
    </citation>
    <scope>NUCLEOTIDE SEQUENCE [LARGE SCALE GENOMIC DNA]</scope>
    <source>
        <strain evidence="2 3">BP 5553</strain>
    </source>
</reference>
<dbReference type="GO" id="GO:0005524">
    <property type="term" value="F:ATP binding"/>
    <property type="evidence" value="ECO:0007669"/>
    <property type="project" value="InterPro"/>
</dbReference>
<dbReference type="InterPro" id="IPR011009">
    <property type="entry name" value="Kinase-like_dom_sf"/>
</dbReference>
<dbReference type="EMBL" id="NPIC01000003">
    <property type="protein sequence ID" value="RDL37374.1"/>
    <property type="molecule type" value="Genomic_DNA"/>
</dbReference>
<protein>
    <recommendedName>
        <fullName evidence="1">Protein kinase domain-containing protein</fullName>
    </recommendedName>
</protein>
<sequence length="477" mass="52819">MAVESCCLPKRSAPSTVLQVTLVPWDPDSEHHVRRLILQRIACGWHQEFVEGEWSKLQRQGHKSLQWIVLSDADPATKAELLKRHIDAFPEEGSPLIDSAHSLGGKVRKDSDHLAGSFIPVGHISLDGDGADPAGPLSYGLKDVYRIANFYASWELQSTGLGRAAMDALENMAVAEPLFAKTLALCAISDETDQDEERNTALGRPKTGVLISLGAASFYRLYPIPTAGAVCTIRSYSLGTASRCFYRSHPTSSTAQEIQEGQGLSELGEDSVHLKAQLQSVHPSKVKICSENPDDQPDIHDPQPQRVCVDDQILFFKSADRSSPRDTINAIKKYLRIADLGPDIRTSQLYGIIVDDKNPLIGLLFHYVEEESTLAFAVEPRTPATLRQQWLTQITDTLMRLHRAGVVWGDAKPDNVLIDEHSNAWIIDFEGGYTHGWVYRDKEGTVEGDLQGLANIVNFIFEKTGSEHSADDEYSHR</sequence>
<name>A0A370TPD0_9HELO</name>
<dbReference type="Proteomes" id="UP000254866">
    <property type="component" value="Unassembled WGS sequence"/>
</dbReference>
<keyword evidence="3" id="KW-1185">Reference proteome</keyword>